<evidence type="ECO:0000256" key="8">
    <source>
        <dbReference type="ARBA" id="ARBA00041763"/>
    </source>
</evidence>
<dbReference type="Proteomes" id="UP001153678">
    <property type="component" value="Unassembled WGS sequence"/>
</dbReference>
<dbReference type="Pfam" id="PF00383">
    <property type="entry name" value="dCMP_cyt_deam_1"/>
    <property type="match status" value="1"/>
</dbReference>
<evidence type="ECO:0000256" key="2">
    <source>
        <dbReference type="ARBA" id="ARBA00006576"/>
    </source>
</evidence>
<comment type="cofactor">
    <cofactor evidence="1">
        <name>Zn(2+)</name>
        <dbReference type="ChEBI" id="CHEBI:29105"/>
    </cofactor>
</comment>
<keyword evidence="5" id="KW-0378">Hydrolase</keyword>
<dbReference type="SUPFAM" id="SSF53927">
    <property type="entry name" value="Cytidine deaminase-like"/>
    <property type="match status" value="1"/>
</dbReference>
<keyword evidence="6" id="KW-0862">Zinc</keyword>
<comment type="similarity">
    <text evidence="2">Belongs to the cytidine and deoxycytidylate deaminase family.</text>
</comment>
<dbReference type="PROSITE" id="PS51747">
    <property type="entry name" value="CYT_DCMP_DEAMINASES_2"/>
    <property type="match status" value="1"/>
</dbReference>
<evidence type="ECO:0000256" key="7">
    <source>
        <dbReference type="ARBA" id="ARBA00038938"/>
    </source>
</evidence>
<dbReference type="GO" id="GO:0004132">
    <property type="term" value="F:dCMP deaminase activity"/>
    <property type="evidence" value="ECO:0007669"/>
    <property type="project" value="UniProtKB-EC"/>
</dbReference>
<dbReference type="AlphaFoldDB" id="A0A9W4SSH6"/>
<dbReference type="EMBL" id="CAMKVN010002033">
    <property type="protein sequence ID" value="CAI2179255.1"/>
    <property type="molecule type" value="Genomic_DNA"/>
</dbReference>
<dbReference type="InterPro" id="IPR035105">
    <property type="entry name" value="Deoxycytidylate_deaminase_dom"/>
</dbReference>
<evidence type="ECO:0000256" key="5">
    <source>
        <dbReference type="ARBA" id="ARBA00022801"/>
    </source>
</evidence>
<accession>A0A9W4SSH6</accession>
<dbReference type="InterPro" id="IPR016192">
    <property type="entry name" value="APOBEC/CMP_deaminase_Zn-bd"/>
</dbReference>
<gene>
    <name evidence="10" type="ORF">FWILDA_LOCUS8997</name>
</gene>
<dbReference type="PROSITE" id="PS00903">
    <property type="entry name" value="CYT_DCMP_DEAMINASES_1"/>
    <property type="match status" value="1"/>
</dbReference>
<organism evidence="10 11">
    <name type="scientific">Funneliformis geosporum</name>
    <dbReference type="NCBI Taxonomy" id="1117311"/>
    <lineage>
        <taxon>Eukaryota</taxon>
        <taxon>Fungi</taxon>
        <taxon>Fungi incertae sedis</taxon>
        <taxon>Mucoromycota</taxon>
        <taxon>Glomeromycotina</taxon>
        <taxon>Glomeromycetes</taxon>
        <taxon>Glomerales</taxon>
        <taxon>Glomeraceae</taxon>
        <taxon>Funneliformis</taxon>
    </lineage>
</organism>
<dbReference type="InterPro" id="IPR015517">
    <property type="entry name" value="dCMP_deaminase-rel"/>
</dbReference>
<evidence type="ECO:0000313" key="11">
    <source>
        <dbReference type="Proteomes" id="UP001153678"/>
    </source>
</evidence>
<keyword evidence="3" id="KW-0479">Metal-binding</keyword>
<dbReference type="InterPro" id="IPR002125">
    <property type="entry name" value="CMP_dCMP_dom"/>
</dbReference>
<dbReference type="GO" id="GO:0005737">
    <property type="term" value="C:cytoplasm"/>
    <property type="evidence" value="ECO:0007669"/>
    <property type="project" value="TreeGrafter"/>
</dbReference>
<evidence type="ECO:0000256" key="6">
    <source>
        <dbReference type="ARBA" id="ARBA00022833"/>
    </source>
</evidence>
<evidence type="ECO:0000256" key="1">
    <source>
        <dbReference type="ARBA" id="ARBA00001947"/>
    </source>
</evidence>
<name>A0A9W4SSH6_9GLOM</name>
<keyword evidence="4" id="KW-0545">Nucleotide biosynthesis</keyword>
<reference evidence="10" key="1">
    <citation type="submission" date="2022-08" db="EMBL/GenBank/DDBJ databases">
        <authorList>
            <person name="Kallberg Y."/>
            <person name="Tangrot J."/>
            <person name="Rosling A."/>
        </authorList>
    </citation>
    <scope>NUCLEOTIDE SEQUENCE</scope>
    <source>
        <strain evidence="10">Wild A</strain>
    </source>
</reference>
<dbReference type="CDD" id="cd01286">
    <property type="entry name" value="deoxycytidylate_deaminase"/>
    <property type="match status" value="1"/>
</dbReference>
<proteinExistence type="inferred from homology"/>
<evidence type="ECO:0000313" key="10">
    <source>
        <dbReference type="EMBL" id="CAI2179255.1"/>
    </source>
</evidence>
<comment type="caution">
    <text evidence="10">The sequence shown here is derived from an EMBL/GenBank/DDBJ whole genome shotgun (WGS) entry which is preliminary data.</text>
</comment>
<dbReference type="OrthoDB" id="6710946at2759"/>
<protein>
    <recommendedName>
        <fullName evidence="8">dCMP deaminase</fullName>
        <ecNumber evidence="7">3.5.4.12</ecNumber>
    </recommendedName>
    <alternativeName>
        <fullName evidence="8">dCMP deaminase</fullName>
    </alternativeName>
</protein>
<feature type="domain" description="CMP/dCMP-type deaminase" evidence="9">
    <location>
        <begin position="4"/>
        <end position="120"/>
    </location>
</feature>
<dbReference type="Gene3D" id="3.40.140.10">
    <property type="entry name" value="Cytidine Deaminase, domain 2"/>
    <property type="match status" value="1"/>
</dbReference>
<evidence type="ECO:0000256" key="4">
    <source>
        <dbReference type="ARBA" id="ARBA00022727"/>
    </source>
</evidence>
<evidence type="ECO:0000259" key="9">
    <source>
        <dbReference type="PROSITE" id="PS51747"/>
    </source>
</evidence>
<dbReference type="InterPro" id="IPR016193">
    <property type="entry name" value="Cytidine_deaminase-like"/>
</dbReference>
<keyword evidence="11" id="KW-1185">Reference proteome</keyword>
<dbReference type="PANTHER" id="PTHR11086:SF18">
    <property type="entry name" value="DEOXYCYTIDYLATE DEAMINASE"/>
    <property type="match status" value="1"/>
</dbReference>
<dbReference type="GO" id="GO:0009165">
    <property type="term" value="P:nucleotide biosynthetic process"/>
    <property type="evidence" value="ECO:0007669"/>
    <property type="project" value="UniProtKB-KW"/>
</dbReference>
<evidence type="ECO:0000256" key="3">
    <source>
        <dbReference type="ARBA" id="ARBA00022723"/>
    </source>
</evidence>
<dbReference type="GO" id="GO:0008270">
    <property type="term" value="F:zinc ion binding"/>
    <property type="evidence" value="ECO:0007669"/>
    <property type="project" value="InterPro"/>
</dbReference>
<sequence length="317" mass="36567">MSEFETEYFITIAQVCAFRSKDPNTQVGVVIVNKNKEIIATGYNETKYPYVVHAEANAIIHARQDCHGFSLYTTLFPCCECAKLIIQAGIKKIFYSNDKYNEKEEVIAAKRMLKDGGVEFNKKALSASTLTRFLREEEYKEIPKYILLKAAERGKIFHEIIQDFIQTGNHPPFVDSVVVAKNLSKLEQKVRETINFLKKSKTLEFDGFLGKEKLHYVFYKGELLATYLDLEFQDYIIELKTSNIKANDSPLALLIFEIQLLIQYLCTVSDYSLKILDVLIEFARNEDNYSPTIKKAVIQEIMDKYYLPKKLIKLDQG</sequence>
<dbReference type="PANTHER" id="PTHR11086">
    <property type="entry name" value="DEOXYCYTIDYLATE DEAMINASE-RELATED"/>
    <property type="match status" value="1"/>
</dbReference>
<dbReference type="EC" id="3.5.4.12" evidence="7"/>